<keyword evidence="10" id="KW-1185">Reference proteome</keyword>
<dbReference type="EMBL" id="JANHJP010000002">
    <property type="protein sequence ID" value="MDC9031925.1"/>
    <property type="molecule type" value="Genomic_DNA"/>
</dbReference>
<evidence type="ECO:0000259" key="8">
    <source>
        <dbReference type="PROSITE" id="PS51831"/>
    </source>
</evidence>
<dbReference type="CDD" id="cd00077">
    <property type="entry name" value="HDc"/>
    <property type="match status" value="1"/>
</dbReference>
<organism evidence="9 10">
    <name type="scientific">Columbia Basin potato purple top phytoplasma</name>
    <dbReference type="NCBI Taxonomy" id="307134"/>
    <lineage>
        <taxon>Bacteria</taxon>
        <taxon>Bacillati</taxon>
        <taxon>Mycoplasmatota</taxon>
        <taxon>Mollicutes</taxon>
        <taxon>Acholeplasmatales</taxon>
        <taxon>Acholeplasmataceae</taxon>
        <taxon>Candidatus Phytoplasma</taxon>
        <taxon>16SrVI (Clover proliferation group)</taxon>
    </lineage>
</organism>
<evidence type="ECO:0000256" key="7">
    <source>
        <dbReference type="SAM" id="Coils"/>
    </source>
</evidence>
<evidence type="ECO:0000256" key="1">
    <source>
        <dbReference type="ARBA" id="ARBA00022722"/>
    </source>
</evidence>
<dbReference type="RefSeq" id="WP_273585148.1">
    <property type="nucleotide sequence ID" value="NZ_JANHJP010000002.1"/>
</dbReference>
<evidence type="ECO:0000256" key="2">
    <source>
        <dbReference type="ARBA" id="ARBA00022759"/>
    </source>
</evidence>
<dbReference type="PROSITE" id="PS51831">
    <property type="entry name" value="HD"/>
    <property type="match status" value="1"/>
</dbReference>
<dbReference type="InterPro" id="IPR004088">
    <property type="entry name" value="KH_dom_type_1"/>
</dbReference>
<keyword evidence="1 5" id="KW-0540">Nuclease</keyword>
<protein>
    <recommendedName>
        <fullName evidence="5 6">Ribonuclease Y</fullName>
        <shortName evidence="5">RNase Y</shortName>
        <ecNumber evidence="5 6">3.1.-.-</ecNumber>
    </recommendedName>
</protein>
<dbReference type="NCBIfam" id="TIGR00277">
    <property type="entry name" value="HDIG"/>
    <property type="match status" value="1"/>
</dbReference>
<comment type="function">
    <text evidence="5">Endoribonuclease that initiates mRNA decay.</text>
</comment>
<evidence type="ECO:0000313" key="10">
    <source>
        <dbReference type="Proteomes" id="UP001221763"/>
    </source>
</evidence>
<dbReference type="CDD" id="cd22431">
    <property type="entry name" value="KH-I_RNaseY"/>
    <property type="match status" value="1"/>
</dbReference>
<dbReference type="HAMAP" id="MF_00335">
    <property type="entry name" value="RNase_Y"/>
    <property type="match status" value="1"/>
</dbReference>
<dbReference type="Pfam" id="PF00013">
    <property type="entry name" value="KH_1"/>
    <property type="match status" value="1"/>
</dbReference>
<dbReference type="EC" id="3.1.-.-" evidence="5 6"/>
<dbReference type="Pfam" id="PF01966">
    <property type="entry name" value="HD"/>
    <property type="match status" value="1"/>
</dbReference>
<dbReference type="InterPro" id="IPR006674">
    <property type="entry name" value="HD_domain"/>
</dbReference>
<feature type="domain" description="HD" evidence="8">
    <location>
        <begin position="337"/>
        <end position="430"/>
    </location>
</feature>
<dbReference type="SUPFAM" id="SSF54791">
    <property type="entry name" value="Eukaryotic type KH-domain (KH-domain type I)"/>
    <property type="match status" value="1"/>
</dbReference>
<evidence type="ECO:0000256" key="3">
    <source>
        <dbReference type="ARBA" id="ARBA00022801"/>
    </source>
</evidence>
<dbReference type="Pfam" id="PF12072">
    <property type="entry name" value="RNase_Y_N"/>
    <property type="match status" value="1"/>
</dbReference>
<dbReference type="SUPFAM" id="SSF109604">
    <property type="entry name" value="HD-domain/PDEase-like"/>
    <property type="match status" value="1"/>
</dbReference>
<reference evidence="9 10" key="1">
    <citation type="journal article" date="2023" name="Plant">
        <title>Draft Genome Sequence Resource of CBPPT1, a 'Candidatus Phytoplasma trifolii'-Related Strain Associated with Potato Purple Top Disease in the Columbia Basin, U.S.A.</title>
        <authorList>
            <person name="Wei W."/>
            <person name="Shao J."/>
            <person name="Bottner-Parker K.D."/>
            <person name="Zhao Y."/>
        </authorList>
    </citation>
    <scope>NUCLEOTIDE SEQUENCE [LARGE SCALE GENOMIC DNA]</scope>
    <source>
        <strain evidence="9 10">CBPPT1</strain>
    </source>
</reference>
<feature type="coiled-coil region" evidence="7">
    <location>
        <begin position="31"/>
        <end position="91"/>
    </location>
</feature>
<comment type="subcellular location">
    <subcellularLocation>
        <location evidence="5">Cell membrane</location>
        <topology evidence="5">Single-pass membrane protein</topology>
    </subcellularLocation>
</comment>
<dbReference type="Gene3D" id="1.10.3210.10">
    <property type="entry name" value="Hypothetical protein af1432"/>
    <property type="match status" value="1"/>
</dbReference>
<gene>
    <name evidence="5" type="primary">rny</name>
    <name evidence="9" type="ORF">M8044_000144</name>
</gene>
<dbReference type="SMART" id="SM00471">
    <property type="entry name" value="HDc"/>
    <property type="match status" value="1"/>
</dbReference>
<accession>A0ABT5L8E1</accession>
<keyword evidence="7" id="KW-0175">Coiled coil</keyword>
<evidence type="ECO:0000256" key="6">
    <source>
        <dbReference type="NCBIfam" id="TIGR03319"/>
    </source>
</evidence>
<comment type="caution">
    <text evidence="9">The sequence shown here is derived from an EMBL/GenBank/DDBJ whole genome shotgun (WGS) entry which is preliminary data.</text>
</comment>
<comment type="similarity">
    <text evidence="5">Belongs to the RNase Y family.</text>
</comment>
<dbReference type="PANTHER" id="PTHR12826:SF15">
    <property type="entry name" value="RIBONUCLEASE Y"/>
    <property type="match status" value="1"/>
</dbReference>
<dbReference type="NCBIfam" id="TIGR03319">
    <property type="entry name" value="RNase_Y"/>
    <property type="match status" value="1"/>
</dbReference>
<dbReference type="InterPro" id="IPR003607">
    <property type="entry name" value="HD/PDEase_dom"/>
</dbReference>
<dbReference type="InterPro" id="IPR036612">
    <property type="entry name" value="KH_dom_type_1_sf"/>
</dbReference>
<keyword evidence="5" id="KW-0472">Membrane</keyword>
<dbReference type="PANTHER" id="PTHR12826">
    <property type="entry name" value="RIBONUCLEASE Y"/>
    <property type="match status" value="1"/>
</dbReference>
<keyword evidence="4 5" id="KW-0694">RNA-binding</keyword>
<evidence type="ECO:0000256" key="4">
    <source>
        <dbReference type="ARBA" id="ARBA00022884"/>
    </source>
</evidence>
<dbReference type="InterPro" id="IPR022711">
    <property type="entry name" value="RNase_Y_N"/>
</dbReference>
<dbReference type="Proteomes" id="UP001221763">
    <property type="component" value="Unassembled WGS sequence"/>
</dbReference>
<evidence type="ECO:0000256" key="5">
    <source>
        <dbReference type="HAMAP-Rule" id="MF_00335"/>
    </source>
</evidence>
<dbReference type="InterPro" id="IPR006675">
    <property type="entry name" value="HDIG_dom"/>
</dbReference>
<dbReference type="InterPro" id="IPR017705">
    <property type="entry name" value="Ribonuclease_Y"/>
</dbReference>
<proteinExistence type="inferred from homology"/>
<dbReference type="SMART" id="SM00322">
    <property type="entry name" value="KH"/>
    <property type="match status" value="1"/>
</dbReference>
<feature type="transmembrane region" description="Helical" evidence="5">
    <location>
        <begin position="7"/>
        <end position="30"/>
    </location>
</feature>
<name>A0ABT5L8E1_9MOLU</name>
<keyword evidence="5" id="KW-1003">Cell membrane</keyword>
<evidence type="ECO:0000313" key="9">
    <source>
        <dbReference type="EMBL" id="MDC9031925.1"/>
    </source>
</evidence>
<keyword evidence="5" id="KW-1133">Transmembrane helix</keyword>
<keyword evidence="2 5" id="KW-0255">Endonuclease</keyword>
<keyword evidence="5" id="KW-0812">Transmembrane</keyword>
<dbReference type="InterPro" id="IPR004087">
    <property type="entry name" value="KH_dom"/>
</dbReference>
<keyword evidence="3 5" id="KW-0378">Hydrolase</keyword>
<sequence length="525" mass="60625">MGEEKQNWLYFIFLFSFCFFLIGTFIYFFVKKKIKKQIQQANENIKKKILQSQFISAKIIAESEKKIALLRKEAEHDLNQRRNIIINLEEKIIHKEELLTSRFKYLNEKEESLYNKEKKIDVSKKYLEEMQNQIKKTLIQQQNKLEEISNLSQKEAKEIILQQTKENSYKEIMNYEKEQEKEYKFKIKTKAKHLLVLTMQKLSKEIVDTHNTSTIFLEQDEFKGKIIGKEGRNIRAFEVITGVDLIIDDNPNTVILSCFEPIRREIAKRTLENLIMDGRITPASIEKIFAKTSSEIDEFIQEIGEEAIYEAKIGFIDEELIKLLGKLNFRTSYGQNVLNHSLEVSFLAGILAAEIGENEVLARRAGLLHDIGKALDYHIEGSHVKIGVDLALKYKEPPEVIDSIASHHEDQEPTTLIAVLVAIADTISSARPGARRDSINNYIQRIMQLENIANSIQGVEKAYAIKSGREIRVIVKSKEVNDLNTFIIAKKIKKQIQKNVHYNGSIKITVIREIRAIDIAEVNNN</sequence>